<protein>
    <recommendedName>
        <fullName evidence="2">RBR-type E3 ubiquitin transferase</fullName>
        <ecNumber evidence="2">2.3.2.31</ecNumber>
    </recommendedName>
</protein>
<dbReference type="Proteomes" id="UP001521184">
    <property type="component" value="Unassembled WGS sequence"/>
</dbReference>
<gene>
    <name evidence="11" type="ORF">SLS58_009437</name>
</gene>
<feature type="region of interest" description="Disordered" evidence="9">
    <location>
        <begin position="110"/>
        <end position="148"/>
    </location>
</feature>
<dbReference type="InterPro" id="IPR017907">
    <property type="entry name" value="Znf_RING_CS"/>
</dbReference>
<evidence type="ECO:0000256" key="1">
    <source>
        <dbReference type="ARBA" id="ARBA00001798"/>
    </source>
</evidence>
<dbReference type="SUPFAM" id="SSF57850">
    <property type="entry name" value="RING/U-box"/>
    <property type="match status" value="1"/>
</dbReference>
<evidence type="ECO:0000313" key="11">
    <source>
        <dbReference type="EMBL" id="KAL1637250.1"/>
    </source>
</evidence>
<dbReference type="EC" id="2.3.2.31" evidence="2"/>
<keyword evidence="3" id="KW-0808">Transferase</keyword>
<feature type="region of interest" description="Disordered" evidence="9">
    <location>
        <begin position="164"/>
        <end position="188"/>
    </location>
</feature>
<evidence type="ECO:0000256" key="6">
    <source>
        <dbReference type="ARBA" id="ARBA00022771"/>
    </source>
</evidence>
<keyword evidence="6" id="KW-0863">Zinc-finger</keyword>
<sequence>MASSSPHSAPPLPQLDPLIVGAMDDQSAALVMQLQLEDIANIFAKTQGNRRADDSDATDNQAYALRLAQQDLEATMTVLKDRMMSLKIAHETETEAISARAHRLAHRMDGDPDATAAAAPTPAPRVGGGGGGGEEVMQGGGDGEMPNRADAERDNILAQLASGRFFDDDDDDSNSNGKPKAESSSHAAKRECTITIDRRCEACRDDKKFFDVATMPHCRHDYCRECVDQLFRLSMTDETMFPPQCCQQPISLDDVRMILPVDTAREFQRKKPELETPNKTYCHRQACSTWIPPRNISDDVGTCPKCYLQTCTICKGTTHDGDCPRDEATQLLLLEADNNRWQRCYKCRSVVELNTGCHHIT</sequence>
<keyword evidence="12" id="KW-1185">Reference proteome</keyword>
<evidence type="ECO:0000256" key="8">
    <source>
        <dbReference type="ARBA" id="ARBA00022833"/>
    </source>
</evidence>
<dbReference type="PROSITE" id="PS00518">
    <property type="entry name" value="ZF_RING_1"/>
    <property type="match status" value="1"/>
</dbReference>
<keyword evidence="8" id="KW-0862">Zinc</keyword>
<dbReference type="InterPro" id="IPR031127">
    <property type="entry name" value="E3_UB_ligase_RBR"/>
</dbReference>
<reference evidence="11 12" key="1">
    <citation type="journal article" date="2023" name="Plant Dis.">
        <title>First Report of Diplodia intermedia Causing Canker and Dieback Diseases on Apple Trees in Canada.</title>
        <authorList>
            <person name="Ellouze W."/>
            <person name="Ilyukhin E."/>
            <person name="Sulman M."/>
            <person name="Ali S."/>
        </authorList>
    </citation>
    <scope>NUCLEOTIDE SEQUENCE [LARGE SCALE GENOMIC DNA]</scope>
    <source>
        <strain evidence="11 12">M45-28</strain>
    </source>
</reference>
<evidence type="ECO:0000256" key="7">
    <source>
        <dbReference type="ARBA" id="ARBA00022786"/>
    </source>
</evidence>
<evidence type="ECO:0000259" key="10">
    <source>
        <dbReference type="PROSITE" id="PS51873"/>
    </source>
</evidence>
<dbReference type="EMBL" id="JAKEKT020000092">
    <property type="protein sequence ID" value="KAL1637250.1"/>
    <property type="molecule type" value="Genomic_DNA"/>
</dbReference>
<evidence type="ECO:0000256" key="3">
    <source>
        <dbReference type="ARBA" id="ARBA00022679"/>
    </source>
</evidence>
<accession>A0ABR3TCD4</accession>
<feature type="compositionally biased region" description="Basic and acidic residues" evidence="9">
    <location>
        <begin position="179"/>
        <end position="188"/>
    </location>
</feature>
<organism evidence="11 12">
    <name type="scientific">Diplodia intermedia</name>
    <dbReference type="NCBI Taxonomy" id="856260"/>
    <lineage>
        <taxon>Eukaryota</taxon>
        <taxon>Fungi</taxon>
        <taxon>Dikarya</taxon>
        <taxon>Ascomycota</taxon>
        <taxon>Pezizomycotina</taxon>
        <taxon>Dothideomycetes</taxon>
        <taxon>Dothideomycetes incertae sedis</taxon>
        <taxon>Botryosphaeriales</taxon>
        <taxon>Botryosphaeriaceae</taxon>
        <taxon>Diplodia</taxon>
    </lineage>
</organism>
<dbReference type="Gene3D" id="3.30.40.10">
    <property type="entry name" value="Zinc/RING finger domain, C3HC4 (zinc finger)"/>
    <property type="match status" value="1"/>
</dbReference>
<feature type="compositionally biased region" description="Gly residues" evidence="9">
    <location>
        <begin position="126"/>
        <end position="143"/>
    </location>
</feature>
<keyword evidence="7" id="KW-0833">Ubl conjugation pathway</keyword>
<dbReference type="PROSITE" id="PS51873">
    <property type="entry name" value="TRIAD"/>
    <property type="match status" value="1"/>
</dbReference>
<dbReference type="PANTHER" id="PTHR11685">
    <property type="entry name" value="RBR FAMILY RING FINGER AND IBR DOMAIN-CONTAINING"/>
    <property type="match status" value="1"/>
</dbReference>
<dbReference type="InterPro" id="IPR013083">
    <property type="entry name" value="Znf_RING/FYVE/PHD"/>
</dbReference>
<evidence type="ECO:0000256" key="5">
    <source>
        <dbReference type="ARBA" id="ARBA00022737"/>
    </source>
</evidence>
<keyword evidence="5" id="KW-0677">Repeat</keyword>
<evidence type="ECO:0000313" key="12">
    <source>
        <dbReference type="Proteomes" id="UP001521184"/>
    </source>
</evidence>
<comment type="caution">
    <text evidence="11">The sequence shown here is derived from an EMBL/GenBank/DDBJ whole genome shotgun (WGS) entry which is preliminary data.</text>
</comment>
<evidence type="ECO:0000256" key="2">
    <source>
        <dbReference type="ARBA" id="ARBA00012251"/>
    </source>
</evidence>
<evidence type="ECO:0000256" key="9">
    <source>
        <dbReference type="SAM" id="MobiDB-lite"/>
    </source>
</evidence>
<dbReference type="InterPro" id="IPR044066">
    <property type="entry name" value="TRIAD_supradom"/>
</dbReference>
<keyword evidence="4" id="KW-0479">Metal-binding</keyword>
<proteinExistence type="predicted"/>
<feature type="domain" description="RING-type" evidence="10">
    <location>
        <begin position="196"/>
        <end position="361"/>
    </location>
</feature>
<name>A0ABR3TCD4_9PEZI</name>
<dbReference type="InterPro" id="IPR002867">
    <property type="entry name" value="IBR_dom"/>
</dbReference>
<dbReference type="Pfam" id="PF01485">
    <property type="entry name" value="IBR"/>
    <property type="match status" value="1"/>
</dbReference>
<dbReference type="CDD" id="cd20335">
    <property type="entry name" value="BRcat_RBR"/>
    <property type="match status" value="1"/>
</dbReference>
<comment type="catalytic activity">
    <reaction evidence="1">
        <text>[E2 ubiquitin-conjugating enzyme]-S-ubiquitinyl-L-cysteine + [acceptor protein]-L-lysine = [E2 ubiquitin-conjugating enzyme]-L-cysteine + [acceptor protein]-N(6)-ubiquitinyl-L-lysine.</text>
        <dbReference type="EC" id="2.3.2.31"/>
    </reaction>
</comment>
<evidence type="ECO:0000256" key="4">
    <source>
        <dbReference type="ARBA" id="ARBA00022723"/>
    </source>
</evidence>